<dbReference type="GO" id="GO:0016747">
    <property type="term" value="F:acyltransferase activity, transferring groups other than amino-acyl groups"/>
    <property type="evidence" value="ECO:0007669"/>
    <property type="project" value="InterPro"/>
</dbReference>
<dbReference type="InterPro" id="IPR052729">
    <property type="entry name" value="Acyl/Acetyltrans_Enzymes"/>
</dbReference>
<dbReference type="InterPro" id="IPR041496">
    <property type="entry name" value="YitH/HolE_GNAT"/>
</dbReference>
<dbReference type="SUPFAM" id="SSF55729">
    <property type="entry name" value="Acyl-CoA N-acyltransferases (Nat)"/>
    <property type="match status" value="1"/>
</dbReference>
<dbReference type="InterPro" id="IPR000182">
    <property type="entry name" value="GNAT_dom"/>
</dbReference>
<dbReference type="RefSeq" id="WP_165024938.1">
    <property type="nucleotide sequence ID" value="NZ_JAAKZF010000005.1"/>
</dbReference>
<keyword evidence="3" id="KW-1185">Reference proteome</keyword>
<comment type="caution">
    <text evidence="2">The sequence shown here is derived from an EMBL/GenBank/DDBJ whole genome shotgun (WGS) entry which is preliminary data.</text>
</comment>
<name>A0A6G4W7S9_9HYPH</name>
<dbReference type="Proteomes" id="UP001642900">
    <property type="component" value="Unassembled WGS sequence"/>
</dbReference>
<dbReference type="Pfam" id="PF18014">
    <property type="entry name" value="Acetyltransf_18"/>
    <property type="match status" value="1"/>
</dbReference>
<proteinExistence type="predicted"/>
<dbReference type="Gene3D" id="3.40.630.30">
    <property type="match status" value="1"/>
</dbReference>
<organism evidence="2 3">
    <name type="scientific">Allomesorhizobium camelthorni</name>
    <dbReference type="NCBI Taxonomy" id="475069"/>
    <lineage>
        <taxon>Bacteria</taxon>
        <taxon>Pseudomonadati</taxon>
        <taxon>Pseudomonadota</taxon>
        <taxon>Alphaproteobacteria</taxon>
        <taxon>Hyphomicrobiales</taxon>
        <taxon>Phyllobacteriaceae</taxon>
        <taxon>Allomesorhizobium</taxon>
    </lineage>
</organism>
<sequence length="279" mass="29387">MLTTSIELVDFAPEHLEGAMLLSRQAGWPHRRDDWAMVLALSAGIVALEGDRVVGTTLVTRYGREVATINMVIVDAAMRGHGIGRRLMDCALQASEGRDCRLTATQDGLPLYEKLGFRSSGEILQHQGTLRQAAVAPADVDWATVEDIAAIAKLDQAAIGADRGALIALLSEHGRLAVLQHQGRPSGFAAVRAFGRGEVVGPVVAATADEARILISFLFAARSGAFLRLDTPYASGLAPWLAAQGLAHVGGGIAMRRDGHRPAQAAGVQTFALASQALG</sequence>
<dbReference type="Pfam" id="PF13508">
    <property type="entry name" value="Acetyltransf_7"/>
    <property type="match status" value="1"/>
</dbReference>
<accession>A0A6G4W7S9</accession>
<evidence type="ECO:0000259" key="1">
    <source>
        <dbReference type="PROSITE" id="PS51186"/>
    </source>
</evidence>
<dbReference type="AlphaFoldDB" id="A0A6G4W7S9"/>
<evidence type="ECO:0000313" key="2">
    <source>
        <dbReference type="EMBL" id="NGO50812.1"/>
    </source>
</evidence>
<feature type="domain" description="N-acetyltransferase" evidence="1">
    <location>
        <begin position="6"/>
        <end position="141"/>
    </location>
</feature>
<dbReference type="CDD" id="cd04301">
    <property type="entry name" value="NAT_SF"/>
    <property type="match status" value="1"/>
</dbReference>
<dbReference type="PANTHER" id="PTHR47237">
    <property type="entry name" value="SLL0310 PROTEIN"/>
    <property type="match status" value="1"/>
</dbReference>
<dbReference type="Gene3D" id="3.40.630.90">
    <property type="match status" value="1"/>
</dbReference>
<dbReference type="PROSITE" id="PS51186">
    <property type="entry name" value="GNAT"/>
    <property type="match status" value="1"/>
</dbReference>
<dbReference type="PANTHER" id="PTHR47237:SF2">
    <property type="entry name" value="BLL4206 PROTEIN"/>
    <property type="match status" value="1"/>
</dbReference>
<dbReference type="InterPro" id="IPR016181">
    <property type="entry name" value="Acyl_CoA_acyltransferase"/>
</dbReference>
<dbReference type="EMBL" id="JAAKZF010000005">
    <property type="protein sequence ID" value="NGO50812.1"/>
    <property type="molecule type" value="Genomic_DNA"/>
</dbReference>
<protein>
    <submittedName>
        <fullName evidence="2">GNAT family N-acetyltransferase</fullName>
    </submittedName>
</protein>
<evidence type="ECO:0000313" key="3">
    <source>
        <dbReference type="Proteomes" id="UP001642900"/>
    </source>
</evidence>
<reference evidence="2 3" key="1">
    <citation type="submission" date="2020-02" db="EMBL/GenBank/DDBJ databases">
        <title>Genome sequence of strain CCNWXJ40-4.</title>
        <authorList>
            <person name="Gao J."/>
            <person name="Sun J."/>
        </authorList>
    </citation>
    <scope>NUCLEOTIDE SEQUENCE [LARGE SCALE GENOMIC DNA]</scope>
    <source>
        <strain evidence="2 3">CCNWXJ 40-4</strain>
    </source>
</reference>
<gene>
    <name evidence="2" type="ORF">G6N73_06400</name>
</gene>